<feature type="transmembrane region" description="Helical" evidence="1">
    <location>
        <begin position="80"/>
        <end position="102"/>
    </location>
</feature>
<dbReference type="EMBL" id="JAUEPP010000005">
    <property type="protein sequence ID" value="KAK3342857.1"/>
    <property type="molecule type" value="Genomic_DNA"/>
</dbReference>
<dbReference type="Proteomes" id="UP001278500">
    <property type="component" value="Unassembled WGS sequence"/>
</dbReference>
<feature type="domain" description="C2H2-type" evidence="2">
    <location>
        <begin position="116"/>
        <end position="138"/>
    </location>
</feature>
<comment type="caution">
    <text evidence="3">The sequence shown here is derived from an EMBL/GenBank/DDBJ whole genome shotgun (WGS) entry which is preliminary data.</text>
</comment>
<keyword evidence="1" id="KW-0472">Membrane</keyword>
<reference evidence="3" key="1">
    <citation type="journal article" date="2023" name="Mol. Phylogenet. Evol.">
        <title>Genome-scale phylogeny and comparative genomics of the fungal order Sordariales.</title>
        <authorList>
            <person name="Hensen N."/>
            <person name="Bonometti L."/>
            <person name="Westerberg I."/>
            <person name="Brannstrom I.O."/>
            <person name="Guillou S."/>
            <person name="Cros-Aarteil S."/>
            <person name="Calhoun S."/>
            <person name="Haridas S."/>
            <person name="Kuo A."/>
            <person name="Mondo S."/>
            <person name="Pangilinan J."/>
            <person name="Riley R."/>
            <person name="LaButti K."/>
            <person name="Andreopoulos B."/>
            <person name="Lipzen A."/>
            <person name="Chen C."/>
            <person name="Yan M."/>
            <person name="Daum C."/>
            <person name="Ng V."/>
            <person name="Clum A."/>
            <person name="Steindorff A."/>
            <person name="Ohm R.A."/>
            <person name="Martin F."/>
            <person name="Silar P."/>
            <person name="Natvig D.O."/>
            <person name="Lalanne C."/>
            <person name="Gautier V."/>
            <person name="Ament-Velasquez S.L."/>
            <person name="Kruys A."/>
            <person name="Hutchinson M.I."/>
            <person name="Powell A.J."/>
            <person name="Barry K."/>
            <person name="Miller A.N."/>
            <person name="Grigoriev I.V."/>
            <person name="Debuchy R."/>
            <person name="Gladieux P."/>
            <person name="Hiltunen Thoren M."/>
            <person name="Johannesson H."/>
        </authorList>
    </citation>
    <scope>NUCLEOTIDE SEQUENCE</scope>
    <source>
        <strain evidence="3">CBS 560.94</strain>
    </source>
</reference>
<evidence type="ECO:0000313" key="4">
    <source>
        <dbReference type="Proteomes" id="UP001278500"/>
    </source>
</evidence>
<proteinExistence type="predicted"/>
<evidence type="ECO:0000256" key="1">
    <source>
        <dbReference type="SAM" id="Phobius"/>
    </source>
</evidence>
<reference evidence="3" key="2">
    <citation type="submission" date="2023-06" db="EMBL/GenBank/DDBJ databases">
        <authorList>
            <consortium name="Lawrence Berkeley National Laboratory"/>
            <person name="Haridas S."/>
            <person name="Hensen N."/>
            <person name="Bonometti L."/>
            <person name="Westerberg I."/>
            <person name="Brannstrom I.O."/>
            <person name="Guillou S."/>
            <person name="Cros-Aarteil S."/>
            <person name="Calhoun S."/>
            <person name="Kuo A."/>
            <person name="Mondo S."/>
            <person name="Pangilinan J."/>
            <person name="Riley R."/>
            <person name="Labutti K."/>
            <person name="Andreopoulos B."/>
            <person name="Lipzen A."/>
            <person name="Chen C."/>
            <person name="Yanf M."/>
            <person name="Daum C."/>
            <person name="Ng V."/>
            <person name="Clum A."/>
            <person name="Steindorff A."/>
            <person name="Ohm R."/>
            <person name="Martin F."/>
            <person name="Silar P."/>
            <person name="Natvig D."/>
            <person name="Lalanne C."/>
            <person name="Gautier V."/>
            <person name="Ament-Velasquez S.L."/>
            <person name="Kruys A."/>
            <person name="Hutchinson M.I."/>
            <person name="Powell A.J."/>
            <person name="Barry K."/>
            <person name="Miller A.N."/>
            <person name="Grigoriev I.V."/>
            <person name="Debuchy R."/>
            <person name="Gladieux P."/>
            <person name="Thoren M.H."/>
            <person name="Johannesson H."/>
        </authorList>
    </citation>
    <scope>NUCLEOTIDE SEQUENCE</scope>
    <source>
        <strain evidence="3">CBS 560.94</strain>
    </source>
</reference>
<dbReference type="RefSeq" id="XP_062680650.1">
    <property type="nucleotide sequence ID" value="XM_062827016.1"/>
</dbReference>
<keyword evidence="1" id="KW-1133">Transmembrane helix</keyword>
<dbReference type="InterPro" id="IPR013087">
    <property type="entry name" value="Znf_C2H2_type"/>
</dbReference>
<organism evidence="3 4">
    <name type="scientific">Neurospora tetraspora</name>
    <dbReference type="NCBI Taxonomy" id="94610"/>
    <lineage>
        <taxon>Eukaryota</taxon>
        <taxon>Fungi</taxon>
        <taxon>Dikarya</taxon>
        <taxon>Ascomycota</taxon>
        <taxon>Pezizomycotina</taxon>
        <taxon>Sordariomycetes</taxon>
        <taxon>Sordariomycetidae</taxon>
        <taxon>Sordariales</taxon>
        <taxon>Sordariaceae</taxon>
        <taxon>Neurospora</taxon>
    </lineage>
</organism>
<accession>A0AAE0JCV8</accession>
<keyword evidence="4" id="KW-1185">Reference proteome</keyword>
<evidence type="ECO:0000313" key="3">
    <source>
        <dbReference type="EMBL" id="KAK3342857.1"/>
    </source>
</evidence>
<protein>
    <recommendedName>
        <fullName evidence="2">C2H2-type domain-containing protein</fullName>
    </recommendedName>
</protein>
<dbReference type="InterPro" id="IPR056767">
    <property type="entry name" value="C2H2-Znf_KIN17"/>
</dbReference>
<gene>
    <name evidence="3" type="ORF">B0H65DRAFT_469552</name>
</gene>
<evidence type="ECO:0000259" key="2">
    <source>
        <dbReference type="PROSITE" id="PS00028"/>
    </source>
</evidence>
<dbReference type="GeneID" id="87864170"/>
<dbReference type="PROSITE" id="PS00028">
    <property type="entry name" value="ZINC_FINGER_C2H2_1"/>
    <property type="match status" value="1"/>
</dbReference>
<feature type="transmembrane region" description="Helical" evidence="1">
    <location>
        <begin position="26"/>
        <end position="48"/>
    </location>
</feature>
<name>A0AAE0JCV8_9PEZI</name>
<dbReference type="AlphaFoldDB" id="A0AAE0JCV8"/>
<dbReference type="Pfam" id="PF25095">
    <property type="entry name" value="C2H2-zf_KIN17"/>
    <property type="match status" value="1"/>
</dbReference>
<sequence>MPVLPRQYPSTPPTEAPTALDDGWSWFGWSTLGWALIGLYIVLGITWYTTYEAERIWTWVADGLNPDRSGDKFGPRQRGFLLALFVVLSNVFVFCWPVWYILYGVGNWAASLRWYCLRCDKFCCDENGYKMHCQSPEHTTAKEFQK</sequence>
<keyword evidence="1" id="KW-0812">Transmembrane</keyword>